<keyword evidence="1" id="KW-0472">Membrane</keyword>
<protein>
    <submittedName>
        <fullName evidence="2">Uncharacterized protein</fullName>
    </submittedName>
</protein>
<organism evidence="2 3">
    <name type="scientific">Microbacterium allomyrinae</name>
    <dbReference type="NCBI Taxonomy" id="2830666"/>
    <lineage>
        <taxon>Bacteria</taxon>
        <taxon>Bacillati</taxon>
        <taxon>Actinomycetota</taxon>
        <taxon>Actinomycetes</taxon>
        <taxon>Micrococcales</taxon>
        <taxon>Microbacteriaceae</taxon>
        <taxon>Microbacterium</taxon>
    </lineage>
</organism>
<dbReference type="RefSeq" id="WP_229383558.1">
    <property type="nucleotide sequence ID" value="NZ_JAGTTN010000001.1"/>
</dbReference>
<gene>
    <name evidence="2" type="ORF">KEC57_05755</name>
</gene>
<reference evidence="2" key="1">
    <citation type="submission" date="2021-04" db="EMBL/GenBank/DDBJ databases">
        <title>Microbacterium tenobrionis sp. nov. and Microbacterium allomyrinae sp. nov., isolated from larvae of Tenobrio molitor and Allomyrina dichotoma, respectively.</title>
        <authorList>
            <person name="Lee S.D."/>
        </authorList>
    </citation>
    <scope>NUCLEOTIDE SEQUENCE</scope>
    <source>
        <strain evidence="2">BWT-G7</strain>
    </source>
</reference>
<keyword evidence="1" id="KW-1133">Transmembrane helix</keyword>
<evidence type="ECO:0000313" key="3">
    <source>
        <dbReference type="Proteomes" id="UP001139354"/>
    </source>
</evidence>
<dbReference type="AlphaFoldDB" id="A0A9X1LT43"/>
<feature type="transmembrane region" description="Helical" evidence="1">
    <location>
        <begin position="56"/>
        <end position="79"/>
    </location>
</feature>
<keyword evidence="3" id="KW-1185">Reference proteome</keyword>
<sequence>MTTRRDRGALLWRVYAIALGFNALILVAFIAGSMFFTGGQMGESDTTKWQPVWYWPVFPVPAWLLIIPAAIAAVIVIPMCVLTPASHVTRLLNAAGVTGGSAASAYVFMFMFPAKSGVFPIPEIGTYVGPHWIALALSLVCLAVLVVAFLIKAAAYERMRKAGTLPQ</sequence>
<name>A0A9X1LT43_9MICO</name>
<feature type="transmembrane region" description="Helical" evidence="1">
    <location>
        <begin position="91"/>
        <end position="112"/>
    </location>
</feature>
<evidence type="ECO:0000313" key="2">
    <source>
        <dbReference type="EMBL" id="MCC2031687.1"/>
    </source>
</evidence>
<feature type="transmembrane region" description="Helical" evidence="1">
    <location>
        <begin position="132"/>
        <end position="151"/>
    </location>
</feature>
<dbReference type="Proteomes" id="UP001139354">
    <property type="component" value="Unassembled WGS sequence"/>
</dbReference>
<dbReference type="EMBL" id="JAGTTN010000001">
    <property type="protein sequence ID" value="MCC2031687.1"/>
    <property type="molecule type" value="Genomic_DNA"/>
</dbReference>
<keyword evidence="1" id="KW-0812">Transmembrane</keyword>
<proteinExistence type="predicted"/>
<feature type="transmembrane region" description="Helical" evidence="1">
    <location>
        <begin position="12"/>
        <end position="36"/>
    </location>
</feature>
<accession>A0A9X1LT43</accession>
<evidence type="ECO:0000256" key="1">
    <source>
        <dbReference type="SAM" id="Phobius"/>
    </source>
</evidence>
<comment type="caution">
    <text evidence="2">The sequence shown here is derived from an EMBL/GenBank/DDBJ whole genome shotgun (WGS) entry which is preliminary data.</text>
</comment>